<name>A0A7C4UGG2_UNCW3</name>
<accession>A0A7C4UGG2</accession>
<reference evidence="1" key="1">
    <citation type="journal article" date="2020" name="mSystems">
        <title>Genome- and Community-Level Interaction Insights into Carbon Utilization and Element Cycling Functions of Hydrothermarchaeota in Hydrothermal Sediment.</title>
        <authorList>
            <person name="Zhou Z."/>
            <person name="Liu Y."/>
            <person name="Xu W."/>
            <person name="Pan J."/>
            <person name="Luo Z.H."/>
            <person name="Li M."/>
        </authorList>
    </citation>
    <scope>NUCLEOTIDE SEQUENCE [LARGE SCALE GENOMIC DNA]</scope>
    <source>
        <strain evidence="1">SpSt-780</strain>
    </source>
</reference>
<dbReference type="EMBL" id="DTHG01000063">
    <property type="protein sequence ID" value="HGW91878.1"/>
    <property type="molecule type" value="Genomic_DNA"/>
</dbReference>
<comment type="caution">
    <text evidence="1">The sequence shown here is derived from an EMBL/GenBank/DDBJ whole genome shotgun (WGS) entry which is preliminary data.</text>
</comment>
<dbReference type="AlphaFoldDB" id="A0A7C4UGG2"/>
<proteinExistence type="predicted"/>
<gene>
    <name evidence="1" type="ORF">ENV67_04980</name>
</gene>
<protein>
    <submittedName>
        <fullName evidence="1">Uncharacterized protein</fullName>
    </submittedName>
</protein>
<organism evidence="1">
    <name type="scientific">candidate division WOR-3 bacterium</name>
    <dbReference type="NCBI Taxonomy" id="2052148"/>
    <lineage>
        <taxon>Bacteria</taxon>
        <taxon>Bacteria division WOR-3</taxon>
    </lineage>
</organism>
<sequence>MFSIFSVMISGKDGNKMIENKIKAKELFEGYKIRLNMLISPELGHSSHLNPEKETIKSYKFIFK</sequence>
<evidence type="ECO:0000313" key="1">
    <source>
        <dbReference type="EMBL" id="HGW91878.1"/>
    </source>
</evidence>